<dbReference type="GO" id="GO:0015940">
    <property type="term" value="P:pantothenate biosynthetic process"/>
    <property type="evidence" value="ECO:0007669"/>
    <property type="project" value="InterPro"/>
</dbReference>
<dbReference type="PANTHER" id="PTHR21708:SF30">
    <property type="entry name" value="2-DEHYDROPANTOATE 2-REDUCTASE-RELATED"/>
    <property type="match status" value="1"/>
</dbReference>
<dbReference type="OrthoDB" id="2147163at2759"/>
<comment type="similarity">
    <text evidence="1 4">Belongs to the ketopantoate reductase family.</text>
</comment>
<dbReference type="GO" id="GO:0005737">
    <property type="term" value="C:cytoplasm"/>
    <property type="evidence" value="ECO:0007669"/>
    <property type="project" value="TreeGrafter"/>
</dbReference>
<comment type="function">
    <text evidence="4">Catalyzes the NADPH-dependent reduction of ketopantoate into pantoic acid.</text>
</comment>
<evidence type="ECO:0000256" key="3">
    <source>
        <dbReference type="ARBA" id="ARBA00023002"/>
    </source>
</evidence>
<dbReference type="EC" id="1.1.1.169" evidence="4"/>
<feature type="chain" id="PRO_5016461106" description="2-dehydropantoate 2-reductase" evidence="5">
    <location>
        <begin position="19"/>
        <end position="330"/>
    </location>
</feature>
<keyword evidence="2 4" id="KW-0521">NADP</keyword>
<evidence type="ECO:0000313" key="8">
    <source>
        <dbReference type="EMBL" id="PYH91381.1"/>
    </source>
</evidence>
<evidence type="ECO:0000256" key="1">
    <source>
        <dbReference type="ARBA" id="ARBA00007870"/>
    </source>
</evidence>
<dbReference type="GO" id="GO:0008677">
    <property type="term" value="F:2-dehydropantoate 2-reductase activity"/>
    <property type="evidence" value="ECO:0007669"/>
    <property type="project" value="UniProtKB-EC"/>
</dbReference>
<keyword evidence="5" id="KW-0732">Signal</keyword>
<proteinExistence type="inferred from homology"/>
<evidence type="ECO:0000259" key="6">
    <source>
        <dbReference type="Pfam" id="PF02558"/>
    </source>
</evidence>
<dbReference type="STRING" id="1448320.A0A319D2S2"/>
<feature type="domain" description="Ketopantoate reductase N-terminal" evidence="6">
    <location>
        <begin position="6"/>
        <end position="161"/>
    </location>
</feature>
<evidence type="ECO:0000256" key="4">
    <source>
        <dbReference type="RuleBase" id="RU362068"/>
    </source>
</evidence>
<reference evidence="8 9" key="1">
    <citation type="submission" date="2018-02" db="EMBL/GenBank/DDBJ databases">
        <title>The genomes of Aspergillus section Nigri reveals drivers in fungal speciation.</title>
        <authorList>
            <consortium name="DOE Joint Genome Institute"/>
            <person name="Vesth T.C."/>
            <person name="Nybo J."/>
            <person name="Theobald S."/>
            <person name="Brandl J."/>
            <person name="Frisvad J.C."/>
            <person name="Nielsen K.F."/>
            <person name="Lyhne E.K."/>
            <person name="Kogle M.E."/>
            <person name="Kuo A."/>
            <person name="Riley R."/>
            <person name="Clum A."/>
            <person name="Nolan M."/>
            <person name="Lipzen A."/>
            <person name="Salamov A."/>
            <person name="Henrissat B."/>
            <person name="Wiebenga A."/>
            <person name="De vries R.P."/>
            <person name="Grigoriev I.V."/>
            <person name="Mortensen U.H."/>
            <person name="Andersen M.R."/>
            <person name="Baker S.E."/>
        </authorList>
    </citation>
    <scope>NUCLEOTIDE SEQUENCE [LARGE SCALE GENOMIC DNA]</scope>
    <source>
        <strain evidence="8 9">CBS 707.79</strain>
    </source>
</reference>
<dbReference type="InterPro" id="IPR051402">
    <property type="entry name" value="KPR-Related"/>
</dbReference>
<feature type="domain" description="Ketopantoate reductase C-terminal" evidence="7">
    <location>
        <begin position="192"/>
        <end position="318"/>
    </location>
</feature>
<protein>
    <recommendedName>
        <fullName evidence="4">2-dehydropantoate 2-reductase</fullName>
        <ecNumber evidence="4">1.1.1.169</ecNumber>
    </recommendedName>
    <alternativeName>
        <fullName evidence="4">Ketopantoate reductase</fullName>
    </alternativeName>
</protein>
<evidence type="ECO:0000259" key="7">
    <source>
        <dbReference type="Pfam" id="PF08546"/>
    </source>
</evidence>
<dbReference type="Pfam" id="PF02558">
    <property type="entry name" value="ApbA"/>
    <property type="match status" value="1"/>
</dbReference>
<sequence length="330" mass="35527">MPPRFLIFGGGSIGAVIAYLLSQSIPPSDIIVVCRSNYDVISKHGFTINSTTWGSNLHVQPTVVKSVTEAAQHASNGFAYACITAKAVSDSSTRHAELLKPAISRQTTIVLMQNGIGIEAPYKAVFGDNAIASAVLYTPCTQTAPGVYSHTLLTQIFVGTYPAVDTPEHKASIARLVELLTKGGASATHDDDVQLARWKKLLINGSENPICALSRLRDAAFFRTDPGAEGFMRDVMVELAHIARKMGYDCIDEEVVDQQLGLLTSREMPGVEPSMMADALAGQQMEVECIIGNAMRMAHRMDVAVPRVEALYYLAKALNVSFLQNGVGSP</sequence>
<keyword evidence="3 4" id="KW-0560">Oxidoreductase</keyword>
<evidence type="ECO:0000256" key="5">
    <source>
        <dbReference type="SAM" id="SignalP"/>
    </source>
</evidence>
<dbReference type="Proteomes" id="UP000247810">
    <property type="component" value="Unassembled WGS sequence"/>
</dbReference>
<evidence type="ECO:0000256" key="2">
    <source>
        <dbReference type="ARBA" id="ARBA00022857"/>
    </source>
</evidence>
<evidence type="ECO:0000313" key="9">
    <source>
        <dbReference type="Proteomes" id="UP000247810"/>
    </source>
</evidence>
<dbReference type="InterPro" id="IPR013332">
    <property type="entry name" value="KPR_N"/>
</dbReference>
<dbReference type="FunFam" id="1.10.1040.10:FF:000017">
    <property type="entry name" value="2-dehydropantoate 2-reductase"/>
    <property type="match status" value="1"/>
</dbReference>
<comment type="catalytic activity">
    <reaction evidence="4">
        <text>(R)-pantoate + NADP(+) = 2-dehydropantoate + NADPH + H(+)</text>
        <dbReference type="Rhea" id="RHEA:16233"/>
        <dbReference type="ChEBI" id="CHEBI:11561"/>
        <dbReference type="ChEBI" id="CHEBI:15378"/>
        <dbReference type="ChEBI" id="CHEBI:15980"/>
        <dbReference type="ChEBI" id="CHEBI:57783"/>
        <dbReference type="ChEBI" id="CHEBI:58349"/>
        <dbReference type="EC" id="1.1.1.169"/>
    </reaction>
</comment>
<feature type="signal peptide" evidence="5">
    <location>
        <begin position="1"/>
        <end position="18"/>
    </location>
</feature>
<dbReference type="InterPro" id="IPR003710">
    <property type="entry name" value="ApbA"/>
</dbReference>
<dbReference type="InterPro" id="IPR008927">
    <property type="entry name" value="6-PGluconate_DH-like_C_sf"/>
</dbReference>
<keyword evidence="9" id="KW-1185">Reference proteome</keyword>
<dbReference type="VEuPathDB" id="FungiDB:BO71DRAFT_401439"/>
<dbReference type="InterPro" id="IPR013752">
    <property type="entry name" value="KPA_reductase"/>
</dbReference>
<accession>A0A319D2S2</accession>
<dbReference type="NCBIfam" id="TIGR00745">
    <property type="entry name" value="apbA_panE"/>
    <property type="match status" value="1"/>
</dbReference>
<dbReference type="Gene3D" id="1.10.1040.10">
    <property type="entry name" value="N-(1-d-carboxylethyl)-l-norvaline Dehydrogenase, domain 2"/>
    <property type="match status" value="1"/>
</dbReference>
<dbReference type="Gene3D" id="3.40.50.720">
    <property type="entry name" value="NAD(P)-binding Rossmann-like Domain"/>
    <property type="match status" value="1"/>
</dbReference>
<name>A0A319D2S2_9EURO</name>
<gene>
    <name evidence="8" type="ORF">BO71DRAFT_401439</name>
</gene>
<dbReference type="PANTHER" id="PTHR21708">
    <property type="entry name" value="PROBABLE 2-DEHYDROPANTOATE 2-REDUCTASE"/>
    <property type="match status" value="1"/>
</dbReference>
<dbReference type="InterPro" id="IPR013328">
    <property type="entry name" value="6PGD_dom2"/>
</dbReference>
<dbReference type="Pfam" id="PF08546">
    <property type="entry name" value="ApbA_C"/>
    <property type="match status" value="1"/>
</dbReference>
<organism evidence="8 9">
    <name type="scientific">Aspergillus ellipticus CBS 707.79</name>
    <dbReference type="NCBI Taxonomy" id="1448320"/>
    <lineage>
        <taxon>Eukaryota</taxon>
        <taxon>Fungi</taxon>
        <taxon>Dikarya</taxon>
        <taxon>Ascomycota</taxon>
        <taxon>Pezizomycotina</taxon>
        <taxon>Eurotiomycetes</taxon>
        <taxon>Eurotiomycetidae</taxon>
        <taxon>Eurotiales</taxon>
        <taxon>Aspergillaceae</taxon>
        <taxon>Aspergillus</taxon>
        <taxon>Aspergillus subgen. Circumdati</taxon>
    </lineage>
</organism>
<dbReference type="EMBL" id="KZ825947">
    <property type="protein sequence ID" value="PYH91381.1"/>
    <property type="molecule type" value="Genomic_DNA"/>
</dbReference>
<dbReference type="SUPFAM" id="SSF48179">
    <property type="entry name" value="6-phosphogluconate dehydrogenase C-terminal domain-like"/>
    <property type="match status" value="1"/>
</dbReference>
<dbReference type="AlphaFoldDB" id="A0A319D2S2"/>